<gene>
    <name evidence="2" type="ORF">M6B38_240215</name>
    <name evidence="3" type="ORF">M6B38_240220</name>
</gene>
<dbReference type="Proteomes" id="UP001140949">
    <property type="component" value="Unassembled WGS sequence"/>
</dbReference>
<evidence type="ECO:0000256" key="1">
    <source>
        <dbReference type="SAM" id="MobiDB-lite"/>
    </source>
</evidence>
<name>A0AAX6DKD3_IRIPA</name>
<dbReference type="EMBL" id="JANAVB010044019">
    <property type="protein sequence ID" value="KAJ6792179.1"/>
    <property type="molecule type" value="Genomic_DNA"/>
</dbReference>
<comment type="caution">
    <text evidence="2">The sequence shown here is derived from an EMBL/GenBank/DDBJ whole genome shotgun (WGS) entry which is preliminary data.</text>
</comment>
<sequence length="85" mass="9535">MHDFGRLRQLQRRLLTAVEGFATAAYQLKAVERFSTVVAELNSRSGWSQGSTMISRRADLDTVVPSRSRQRSAGHDGVELQSSWL</sequence>
<feature type="region of interest" description="Disordered" evidence="1">
    <location>
        <begin position="58"/>
        <end position="85"/>
    </location>
</feature>
<protein>
    <submittedName>
        <fullName evidence="2">Uncharacterized protein</fullName>
    </submittedName>
</protein>
<proteinExistence type="predicted"/>
<evidence type="ECO:0000313" key="4">
    <source>
        <dbReference type="Proteomes" id="UP001140949"/>
    </source>
</evidence>
<dbReference type="AlphaFoldDB" id="A0AAX6DKD3"/>
<dbReference type="EMBL" id="JANAVB010044019">
    <property type="protein sequence ID" value="KAJ6792178.1"/>
    <property type="molecule type" value="Genomic_DNA"/>
</dbReference>
<accession>A0AAX6DKD3</accession>
<reference evidence="2" key="1">
    <citation type="journal article" date="2023" name="GigaByte">
        <title>Genome assembly of the bearded iris, Iris pallida Lam.</title>
        <authorList>
            <person name="Bruccoleri R.E."/>
            <person name="Oakeley E.J."/>
            <person name="Faust A.M.E."/>
            <person name="Altorfer M."/>
            <person name="Dessus-Babus S."/>
            <person name="Burckhardt D."/>
            <person name="Oertli M."/>
            <person name="Naumann U."/>
            <person name="Petersen F."/>
            <person name="Wong J."/>
        </authorList>
    </citation>
    <scope>NUCLEOTIDE SEQUENCE</scope>
    <source>
        <strain evidence="2">GSM-AAB239-AS_SAM_17_03QT</strain>
    </source>
</reference>
<reference evidence="2" key="2">
    <citation type="submission" date="2023-04" db="EMBL/GenBank/DDBJ databases">
        <authorList>
            <person name="Bruccoleri R.E."/>
            <person name="Oakeley E.J."/>
            <person name="Faust A.-M."/>
            <person name="Dessus-Babus S."/>
            <person name="Altorfer M."/>
            <person name="Burckhardt D."/>
            <person name="Oertli M."/>
            <person name="Naumann U."/>
            <person name="Petersen F."/>
            <person name="Wong J."/>
        </authorList>
    </citation>
    <scope>NUCLEOTIDE SEQUENCE</scope>
    <source>
        <strain evidence="2">GSM-AAB239-AS_SAM_17_03QT</strain>
        <tissue evidence="2">Leaf</tissue>
    </source>
</reference>
<evidence type="ECO:0000313" key="3">
    <source>
        <dbReference type="EMBL" id="KAJ6792179.1"/>
    </source>
</evidence>
<evidence type="ECO:0000313" key="2">
    <source>
        <dbReference type="EMBL" id="KAJ6792178.1"/>
    </source>
</evidence>
<organism evidence="2 4">
    <name type="scientific">Iris pallida</name>
    <name type="common">Sweet iris</name>
    <dbReference type="NCBI Taxonomy" id="29817"/>
    <lineage>
        <taxon>Eukaryota</taxon>
        <taxon>Viridiplantae</taxon>
        <taxon>Streptophyta</taxon>
        <taxon>Embryophyta</taxon>
        <taxon>Tracheophyta</taxon>
        <taxon>Spermatophyta</taxon>
        <taxon>Magnoliopsida</taxon>
        <taxon>Liliopsida</taxon>
        <taxon>Asparagales</taxon>
        <taxon>Iridaceae</taxon>
        <taxon>Iridoideae</taxon>
        <taxon>Irideae</taxon>
        <taxon>Iris</taxon>
    </lineage>
</organism>
<keyword evidence="4" id="KW-1185">Reference proteome</keyword>